<feature type="coiled-coil region" evidence="19">
    <location>
        <begin position="1416"/>
        <end position="1443"/>
    </location>
</feature>
<feature type="domain" description="Autophagy protein ATG17-like" evidence="21">
    <location>
        <begin position="122"/>
        <end position="546"/>
    </location>
</feature>
<evidence type="ECO:0000256" key="4">
    <source>
        <dbReference type="ARBA" id="ARBA00004514"/>
    </source>
</evidence>
<keyword evidence="6" id="KW-0963">Cytoplasm</keyword>
<dbReference type="GO" id="GO:0019901">
    <property type="term" value="F:protein kinase binding"/>
    <property type="evidence" value="ECO:0007669"/>
    <property type="project" value="UniProtKB-ARBA"/>
</dbReference>
<keyword evidence="15" id="KW-0131">Cell cycle</keyword>
<evidence type="ECO:0000256" key="17">
    <source>
        <dbReference type="ARBA" id="ARBA00069790"/>
    </source>
</evidence>
<feature type="non-terminal residue" evidence="23">
    <location>
        <position position="1"/>
    </location>
</feature>
<dbReference type="InterPro" id="IPR019460">
    <property type="entry name" value="Atg11_C"/>
</dbReference>
<feature type="coiled-coil region" evidence="19">
    <location>
        <begin position="851"/>
        <end position="1000"/>
    </location>
</feature>
<evidence type="ECO:0000256" key="5">
    <source>
        <dbReference type="ARBA" id="ARBA00022448"/>
    </source>
</evidence>
<feature type="compositionally biased region" description="Basic and acidic residues" evidence="20">
    <location>
        <begin position="220"/>
        <end position="229"/>
    </location>
</feature>
<keyword evidence="10" id="KW-0805">Transcription regulation</keyword>
<evidence type="ECO:0000256" key="19">
    <source>
        <dbReference type="SAM" id="Coils"/>
    </source>
</evidence>
<evidence type="ECO:0000256" key="12">
    <source>
        <dbReference type="ARBA" id="ARBA00023163"/>
    </source>
</evidence>
<keyword evidence="14" id="KW-0539">Nucleus</keyword>
<keyword evidence="7" id="KW-0597">Phosphoprotein</keyword>
<dbReference type="PANTHER" id="PTHR13222:SF1">
    <property type="entry name" value="RB1-INDUCIBLE COILED-COIL PROTEIN 1"/>
    <property type="match status" value="1"/>
</dbReference>
<evidence type="ECO:0000256" key="20">
    <source>
        <dbReference type="SAM" id="MobiDB-lite"/>
    </source>
</evidence>
<comment type="function">
    <text evidence="16">Involved in autophagy. Regulates early events but also late events of autophagosome formation through direct interaction with Atg16L1. Required for the formation of the autophagosome-like double-membrane structure that surrounds the Salmonella-containing vacuole (SCV) during S.typhimurium infection and subsequent xenophagy. Involved in repair of DNA damage caused by ionizing radiation, which subsequently improves cell survival by decreasing apoptosis. Inhibits PTK2/FAK1 and PTK2B/PYK2 kinase activity, affecting their downstream signaling pathways. Plays a role as a modulator of TGF-beta-signaling by restricting substrate specificity of RNF111. Functions as a DNA-binding transcription factor. Is a potent regulator of the RB1 pathway through induction of RB1 expression. Plays a crucial role in muscular differentiation. Plays an indispensable role in fetal hematopoiesis and in the regulation of neuronal homeostasis.</text>
</comment>
<evidence type="ECO:0000256" key="15">
    <source>
        <dbReference type="ARBA" id="ARBA00023306"/>
    </source>
</evidence>
<dbReference type="GO" id="GO:0000422">
    <property type="term" value="P:autophagy of mitochondrion"/>
    <property type="evidence" value="ECO:0007669"/>
    <property type="project" value="TreeGrafter"/>
</dbReference>
<dbReference type="Gene3D" id="3.10.20.90">
    <property type="entry name" value="Phosphatidylinositol 3-kinase Catalytic Subunit, Chain A, domain 1"/>
    <property type="match status" value="1"/>
</dbReference>
<feature type="coiled-coil region" evidence="19">
    <location>
        <begin position="1121"/>
        <end position="1197"/>
    </location>
</feature>
<keyword evidence="11 19" id="KW-0175">Coiled coil</keyword>
<dbReference type="InterPro" id="IPR045326">
    <property type="entry name" value="ATG17-like_dom"/>
</dbReference>
<dbReference type="GO" id="GO:0015031">
    <property type="term" value="P:protein transport"/>
    <property type="evidence" value="ECO:0007669"/>
    <property type="project" value="UniProtKB-KW"/>
</dbReference>
<dbReference type="GO" id="GO:0000045">
    <property type="term" value="P:autophagosome assembly"/>
    <property type="evidence" value="ECO:0007669"/>
    <property type="project" value="InterPro"/>
</dbReference>
<evidence type="ECO:0000256" key="2">
    <source>
        <dbReference type="ARBA" id="ARBA00004329"/>
    </source>
</evidence>
<dbReference type="EMBL" id="AZIM01001395">
    <property type="protein sequence ID" value="ETE67067.1"/>
    <property type="molecule type" value="Genomic_DNA"/>
</dbReference>
<evidence type="ECO:0000256" key="7">
    <source>
        <dbReference type="ARBA" id="ARBA00022553"/>
    </source>
</evidence>
<comment type="caution">
    <text evidence="23">The sequence shown here is derived from an EMBL/GenBank/DDBJ whole genome shotgun (WGS) entry which is preliminary data.</text>
</comment>
<sequence>MKLYVFLVNTGTTLTFDTELAVQNVADLKQAIQNKYRIAIQYQVLVVNGGECMAADRKVCSYSAGTDTNPIFLFNKEMILCERPPAIPKTTFLAENEMEIKVEESLMMPAVFHTVASRTQLAVEMYEIAKKLCSFCEGLVHDEHLQHQGWAAIMANLEDCTYSYQKLLFKFENAYSSYLQSIDDIKLKLTHLGAAVSIMAKIPLLECLTRHSYRECLERMDSSTDHGGTESEDTENEKSAEVMLSPDTLKMNKQLLIASFCKSVEHPTSDDPDFEKVNENREASQYAIQDRDVSMELNENDLPSFNVSLLDWINVQDRPNDVESLVRKCFDSMSRLDPRIIQPFLADCRQTIAKLDNQNMKAIKGLEDRLYALDQMIASCSRLVNEQKELAQGFLANQKRAENLKDPSVLPDLCLSHANQLMIMLTNHRKLLDIKQKCTTAKQELANNLQVRLKWCCFVMLHADQDGEKLQALLRLVTELLERVKIVEKLSNVPQMYCLAVVEVVRRKMFVKHYREWAGALIKDGKHLYDAEKAKRESFGKLFSKYCDYFSVLKLQWHKQHKIRRNVTVLENEEPEIMNPIKGKSFLRNRLFRGLDAWPPSFCASNSQASPQSITTPRMENTTGTTIATSPKTPSPLSLQGPLCPSVCPPAPLEELSPDSIDAHTFDFETIAHPNLEQALKQESLDLDSLADSPESDFMSAVNEFIIEENPSSPNVISDPQSPEMMVESLYSSVINAIDSRRMQDTNICVKDAVLENPALNVYMDKCRDVAQESQLNLMNIKEDLYHFRTFVKKEQCNFSSSLKCTSVEIRNIIEKVKLSLEKSLKDKHQKELQSVKTEYESKINILIEDSEENKKKIAKLHCDLKELEEVLHDKDNEFEIVKNEKEAVVFLQNEKDQKFIEVECQMKKLYHEIKELTESRERILESLKKLNVENEEKLQLLKTECQTMEQDHLKELESNLHVRHMQEFEELIAKHNDCLEKLKKEHQHQLEKMQESHAADVFEKEQQIEELKIKVSELSDWRCKLEVELALKEAEADEMKVLIEANKAQQQSNLRTLVDKETDMLRKETDKLRHIIQVSNDEYQVGLADLRTIITIEKDHCISELIDRHEGEANLLRIELDKTTSLHQKALEAEKNLEEQIKELQGKLELEINAVQRQKEELLALREQQKKYEDTIEKLIEEKELLIATHEQHRKEMVQKLSCEKEDAVQNALKEFELQRDAGERELLGKIQQLEMQVNQSSFESSASSLVAELQEKLQEEKAKFLEQLEEYEKRKNEEMQNIRTSLTAEQQTTFNTVLIREKLKKENIINDLSDKLKLIKQQQERDKDLIESLSEDRARLLEEKKKLEEEVNKLKNSYLVSSTCLPPILEPSGACAADFTSETEHLSSDTAEEGKIDSTLETSMMTVNENVQMLSEEKQRIMMLEKTLQLKEEENKRLNQRLMSQSMSSVSLRHSEKIAIRDFQVGDLVLIILDERHDNYVLFTVSPTLYFLHSESLAALDLKPASGTSRRPWVLGKVMEKEYCQAKKAQNRFKVPLGTKFYRVKAVPWNKKV</sequence>
<evidence type="ECO:0000256" key="10">
    <source>
        <dbReference type="ARBA" id="ARBA00023015"/>
    </source>
</evidence>
<dbReference type="GO" id="GO:0008285">
    <property type="term" value="P:negative regulation of cell population proliferation"/>
    <property type="evidence" value="ECO:0007669"/>
    <property type="project" value="UniProtKB-ARBA"/>
</dbReference>
<dbReference type="Pfam" id="PF10377">
    <property type="entry name" value="ATG11"/>
    <property type="match status" value="1"/>
</dbReference>
<dbReference type="GO" id="GO:0034045">
    <property type="term" value="C:phagophore assembly site membrane"/>
    <property type="evidence" value="ECO:0007669"/>
    <property type="project" value="TreeGrafter"/>
</dbReference>
<evidence type="ECO:0000256" key="16">
    <source>
        <dbReference type="ARBA" id="ARBA00053494"/>
    </source>
</evidence>
<dbReference type="OrthoDB" id="447953at2759"/>
<dbReference type="GO" id="GO:1990316">
    <property type="term" value="C:Atg1/ULK1 kinase complex"/>
    <property type="evidence" value="ECO:0007669"/>
    <property type="project" value="TreeGrafter"/>
</dbReference>
<keyword evidence="24" id="KW-1185">Reference proteome</keyword>
<dbReference type="GO" id="GO:0005634">
    <property type="term" value="C:nucleus"/>
    <property type="evidence" value="ECO:0007669"/>
    <property type="project" value="UniProtKB-SubCell"/>
</dbReference>
<dbReference type="GO" id="GO:0034517">
    <property type="term" value="P:ribophagy"/>
    <property type="evidence" value="ECO:0007669"/>
    <property type="project" value="TreeGrafter"/>
</dbReference>
<dbReference type="GO" id="GO:0061709">
    <property type="term" value="P:reticulophagy"/>
    <property type="evidence" value="ECO:0007669"/>
    <property type="project" value="TreeGrafter"/>
</dbReference>
<keyword evidence="13" id="KW-0458">Lysosome</keyword>
<keyword evidence="9" id="KW-0072">Autophagy</keyword>
<dbReference type="GO" id="GO:0031090">
    <property type="term" value="C:organelle membrane"/>
    <property type="evidence" value="ECO:0007669"/>
    <property type="project" value="UniProtKB-ARBA"/>
</dbReference>
<dbReference type="GO" id="GO:0061723">
    <property type="term" value="P:glycophagy"/>
    <property type="evidence" value="ECO:0007669"/>
    <property type="project" value="TreeGrafter"/>
</dbReference>
<dbReference type="Proteomes" id="UP000018936">
    <property type="component" value="Unassembled WGS sequence"/>
</dbReference>
<evidence type="ECO:0000313" key="23">
    <source>
        <dbReference type="EMBL" id="ETE67067.1"/>
    </source>
</evidence>
<keyword evidence="5" id="KW-0813">Transport</keyword>
<evidence type="ECO:0000256" key="3">
    <source>
        <dbReference type="ARBA" id="ARBA00004371"/>
    </source>
</evidence>
<feature type="domain" description="Autophagy-related protein 11 C-terminal" evidence="22">
    <location>
        <begin position="1441"/>
        <end position="1549"/>
    </location>
</feature>
<organism evidence="23 24">
    <name type="scientific">Ophiophagus hannah</name>
    <name type="common">King cobra</name>
    <name type="synonym">Naja hannah</name>
    <dbReference type="NCBI Taxonomy" id="8665"/>
    <lineage>
        <taxon>Eukaryota</taxon>
        <taxon>Metazoa</taxon>
        <taxon>Chordata</taxon>
        <taxon>Craniata</taxon>
        <taxon>Vertebrata</taxon>
        <taxon>Euteleostomi</taxon>
        <taxon>Lepidosauria</taxon>
        <taxon>Squamata</taxon>
        <taxon>Bifurcata</taxon>
        <taxon>Unidentata</taxon>
        <taxon>Episquamata</taxon>
        <taxon>Toxicofera</taxon>
        <taxon>Serpentes</taxon>
        <taxon>Colubroidea</taxon>
        <taxon>Elapidae</taxon>
        <taxon>Elapinae</taxon>
        <taxon>Ophiophagus</taxon>
    </lineage>
</organism>
<dbReference type="GO" id="GO:0034727">
    <property type="term" value="P:piecemeal microautophagy of the nucleus"/>
    <property type="evidence" value="ECO:0007669"/>
    <property type="project" value="TreeGrafter"/>
</dbReference>
<protein>
    <recommendedName>
        <fullName evidence="17">RB1-inducible coiled-coil protein 1</fullName>
    </recommendedName>
    <alternativeName>
        <fullName evidence="18">FAK family kinase-interacting protein of 200 kDa</fullName>
    </alternativeName>
</protein>
<evidence type="ECO:0000256" key="1">
    <source>
        <dbReference type="ARBA" id="ARBA00004123"/>
    </source>
</evidence>
<feature type="region of interest" description="Disordered" evidence="20">
    <location>
        <begin position="220"/>
        <end position="240"/>
    </location>
</feature>
<keyword evidence="12" id="KW-0804">Transcription</keyword>
<name>V8NZQ7_OPHHA</name>
<dbReference type="Pfam" id="PF04108">
    <property type="entry name" value="ATG17_like"/>
    <property type="match status" value="1"/>
</dbReference>
<gene>
    <name evidence="23" type="primary">RB1CC1</name>
    <name evidence="23" type="ORF">L345_07146</name>
</gene>
<accession>V8NZQ7</accession>
<dbReference type="GO" id="GO:0005829">
    <property type="term" value="C:cytosol"/>
    <property type="evidence" value="ECO:0007669"/>
    <property type="project" value="UniProtKB-SubCell"/>
</dbReference>
<feature type="coiled-coil region" evidence="19">
    <location>
        <begin position="1245"/>
        <end position="1287"/>
    </location>
</feature>
<comment type="subcellular location">
    <subcellularLocation>
        <location evidence="4">Cytoplasm</location>
        <location evidence="4">Cytosol</location>
    </subcellularLocation>
    <subcellularLocation>
        <location evidence="3">Lysosome</location>
    </subcellularLocation>
    <subcellularLocation>
        <location evidence="1">Nucleus</location>
    </subcellularLocation>
    <subcellularLocation>
        <location evidence="2">Preautophagosomal structure</location>
    </subcellularLocation>
</comment>
<evidence type="ECO:0000256" key="9">
    <source>
        <dbReference type="ARBA" id="ARBA00023006"/>
    </source>
</evidence>
<evidence type="ECO:0000256" key="14">
    <source>
        <dbReference type="ARBA" id="ARBA00023242"/>
    </source>
</evidence>
<dbReference type="InterPro" id="IPR040040">
    <property type="entry name" value="ATG11"/>
</dbReference>
<dbReference type="GO" id="GO:0005764">
    <property type="term" value="C:lysosome"/>
    <property type="evidence" value="ECO:0007669"/>
    <property type="project" value="UniProtKB-SubCell"/>
</dbReference>
<evidence type="ECO:0000256" key="6">
    <source>
        <dbReference type="ARBA" id="ARBA00022490"/>
    </source>
</evidence>
<dbReference type="CDD" id="cd17060">
    <property type="entry name" value="Ubl_RB1CC1"/>
    <property type="match status" value="1"/>
</dbReference>
<dbReference type="FunFam" id="3.10.20.90:FF:000049">
    <property type="entry name" value="RB1-inducible coiled-coil protein 1 isoform X1"/>
    <property type="match status" value="1"/>
</dbReference>
<dbReference type="PANTHER" id="PTHR13222">
    <property type="entry name" value="RB1-INDUCIBLE COILED-COIL"/>
    <property type="match status" value="1"/>
</dbReference>
<evidence type="ECO:0000259" key="22">
    <source>
        <dbReference type="Pfam" id="PF10377"/>
    </source>
</evidence>
<keyword evidence="8" id="KW-0653">Protein transport</keyword>
<reference evidence="23 24" key="1">
    <citation type="journal article" date="2013" name="Proc. Natl. Acad. Sci. U.S.A.">
        <title>The king cobra genome reveals dynamic gene evolution and adaptation in the snake venom system.</title>
        <authorList>
            <person name="Vonk F.J."/>
            <person name="Casewell N.R."/>
            <person name="Henkel C.V."/>
            <person name="Heimberg A.M."/>
            <person name="Jansen H.J."/>
            <person name="McCleary R.J."/>
            <person name="Kerkkamp H.M."/>
            <person name="Vos R.A."/>
            <person name="Guerreiro I."/>
            <person name="Calvete J.J."/>
            <person name="Wuster W."/>
            <person name="Woods A.E."/>
            <person name="Logan J.M."/>
            <person name="Harrison R.A."/>
            <person name="Castoe T.A."/>
            <person name="de Koning A.P."/>
            <person name="Pollock D.D."/>
            <person name="Yandell M."/>
            <person name="Calderon D."/>
            <person name="Renjifo C."/>
            <person name="Currier R.B."/>
            <person name="Salgado D."/>
            <person name="Pla D."/>
            <person name="Sanz L."/>
            <person name="Hyder A.S."/>
            <person name="Ribeiro J.M."/>
            <person name="Arntzen J.W."/>
            <person name="van den Thillart G.E."/>
            <person name="Boetzer M."/>
            <person name="Pirovano W."/>
            <person name="Dirks R.P."/>
            <person name="Spaink H.P."/>
            <person name="Duboule D."/>
            <person name="McGlinn E."/>
            <person name="Kini R.M."/>
            <person name="Richardson M.K."/>
        </authorList>
    </citation>
    <scope>NUCLEOTIDE SEQUENCE</scope>
    <source>
        <tissue evidence="23">Blood</tissue>
    </source>
</reference>
<evidence type="ECO:0000256" key="8">
    <source>
        <dbReference type="ARBA" id="ARBA00022927"/>
    </source>
</evidence>
<evidence type="ECO:0000256" key="11">
    <source>
        <dbReference type="ARBA" id="ARBA00023054"/>
    </source>
</evidence>
<evidence type="ECO:0000259" key="21">
    <source>
        <dbReference type="Pfam" id="PF04108"/>
    </source>
</evidence>
<dbReference type="GO" id="GO:0060090">
    <property type="term" value="F:molecular adaptor activity"/>
    <property type="evidence" value="ECO:0007669"/>
    <property type="project" value="TreeGrafter"/>
</dbReference>
<evidence type="ECO:0000313" key="24">
    <source>
        <dbReference type="Proteomes" id="UP000018936"/>
    </source>
</evidence>
<proteinExistence type="predicted"/>
<evidence type="ECO:0000256" key="13">
    <source>
        <dbReference type="ARBA" id="ARBA00023228"/>
    </source>
</evidence>
<evidence type="ECO:0000256" key="18">
    <source>
        <dbReference type="ARBA" id="ARBA00080154"/>
    </source>
</evidence>
<feature type="coiled-coil region" evidence="19">
    <location>
        <begin position="1332"/>
        <end position="1359"/>
    </location>
</feature>